<dbReference type="GO" id="GO:0001666">
    <property type="term" value="P:response to hypoxia"/>
    <property type="evidence" value="ECO:0007669"/>
    <property type="project" value="TreeGrafter"/>
</dbReference>
<comment type="pathway">
    <text evidence="1 11">Glycerolipid metabolism; triacylglycerol biosynthesis.</text>
</comment>
<sequence length="510" mass="54820">MLAPLSRCEGARTALVRTEGATPGGGRPMHRTARRRIAGSDAGFLYIESPSQTSTCTHVVILGAPGENQERLTREALVDHLVQRLPRVPAMTRRLQHVPGRIGHALLVDDDRFDVEDHVRHDALPLPGGDAEYDAWIADRLALHLDTSRPLWQVTLLDGLAGGRQALVFAFHHTLADGAGLLGILAELLDDRAATRPPWADADELAPHPPMRPTALFLATLTRQVVVWLTMPWLLLVTIRRFRRVRRVREAAAVAVPNAGGSAPRSVLNTSTDDRRAFARATLPLAELRAVRRAAGTPLSDVVLAVVAGGLRSHLAERGELPDEPLVVNVPIGHDAPGATPRVSGNVFCNFYAMLPTHVADPCARLEATAAATAEAKRQLDVQGRDTLITWLDRIPPALGAWGARTMAEQRLTGEAAPDFNLIVSNLKVPDDGWTMHGRRVEQVIFSGPVADGAGLNLTVVGYGDQVVVGIQTNPSAVADPVDLASRLHAALVELADAYDHAPTDQGQVA</sequence>
<evidence type="ECO:0000256" key="7">
    <source>
        <dbReference type="ARBA" id="ARBA00022798"/>
    </source>
</evidence>
<keyword evidence="9 11" id="KW-0012">Acyltransferase</keyword>
<evidence type="ECO:0000256" key="6">
    <source>
        <dbReference type="ARBA" id="ARBA00022679"/>
    </source>
</evidence>
<dbReference type="InterPro" id="IPR023213">
    <property type="entry name" value="CAT-like_dom_sf"/>
</dbReference>
<comment type="caution">
    <text evidence="14">The sequence shown here is derived from an EMBL/GenBank/DDBJ whole genome shotgun (WGS) entry which is preliminary data.</text>
</comment>
<evidence type="ECO:0000313" key="15">
    <source>
        <dbReference type="Proteomes" id="UP000307808"/>
    </source>
</evidence>
<dbReference type="PANTHER" id="PTHR31650:SF1">
    <property type="entry name" value="WAX ESTER SYNTHASE_DIACYLGLYCEROL ACYLTRANSFERASE 4-RELATED"/>
    <property type="match status" value="1"/>
</dbReference>
<evidence type="ECO:0000256" key="9">
    <source>
        <dbReference type="ARBA" id="ARBA00023315"/>
    </source>
</evidence>
<dbReference type="GO" id="GO:0019432">
    <property type="term" value="P:triglyceride biosynthetic process"/>
    <property type="evidence" value="ECO:0007669"/>
    <property type="project" value="UniProtKB-UniPathway"/>
</dbReference>
<comment type="similarity">
    <text evidence="3 11">Belongs to the long-chain O-acyltransferase family.</text>
</comment>
<dbReference type="GO" id="GO:0005886">
    <property type="term" value="C:plasma membrane"/>
    <property type="evidence" value="ECO:0007669"/>
    <property type="project" value="TreeGrafter"/>
</dbReference>
<keyword evidence="8 11" id="KW-0443">Lipid metabolism</keyword>
<dbReference type="UniPathway" id="UPA00282"/>
<evidence type="ECO:0000259" key="12">
    <source>
        <dbReference type="Pfam" id="PF03007"/>
    </source>
</evidence>
<accession>A0A4U2YRW0</accession>
<dbReference type="GO" id="GO:0071731">
    <property type="term" value="P:response to nitric oxide"/>
    <property type="evidence" value="ECO:0007669"/>
    <property type="project" value="TreeGrafter"/>
</dbReference>
<dbReference type="InterPro" id="IPR014292">
    <property type="entry name" value="Acyl_transf_WS/DGAT"/>
</dbReference>
<dbReference type="EMBL" id="SZPY01000001">
    <property type="protein sequence ID" value="TKI64236.1"/>
    <property type="molecule type" value="Genomic_DNA"/>
</dbReference>
<evidence type="ECO:0000256" key="1">
    <source>
        <dbReference type="ARBA" id="ARBA00004771"/>
    </source>
</evidence>
<evidence type="ECO:0000256" key="2">
    <source>
        <dbReference type="ARBA" id="ARBA00005189"/>
    </source>
</evidence>
<dbReference type="GO" id="GO:0051701">
    <property type="term" value="P:biological process involved in interaction with host"/>
    <property type="evidence" value="ECO:0007669"/>
    <property type="project" value="TreeGrafter"/>
</dbReference>
<gene>
    <name evidence="14" type="ORF">FC770_03510</name>
</gene>
<evidence type="ECO:0000256" key="4">
    <source>
        <dbReference type="ARBA" id="ARBA00013244"/>
    </source>
</evidence>
<evidence type="ECO:0000256" key="10">
    <source>
        <dbReference type="ARBA" id="ARBA00048109"/>
    </source>
</evidence>
<comment type="pathway">
    <text evidence="2">Lipid metabolism.</text>
</comment>
<dbReference type="SUPFAM" id="SSF52777">
    <property type="entry name" value="CoA-dependent acyltransferases"/>
    <property type="match status" value="1"/>
</dbReference>
<keyword evidence="6 11" id="KW-0808">Transferase</keyword>
<feature type="domain" description="O-acyltransferase WSD1 C-terminal" evidence="13">
    <location>
        <begin position="345"/>
        <end position="495"/>
    </location>
</feature>
<evidence type="ECO:0000259" key="13">
    <source>
        <dbReference type="Pfam" id="PF06974"/>
    </source>
</evidence>
<comment type="catalytic activity">
    <reaction evidence="10 11">
        <text>an acyl-CoA + a 1,2-diacyl-sn-glycerol = a triacyl-sn-glycerol + CoA</text>
        <dbReference type="Rhea" id="RHEA:10868"/>
        <dbReference type="ChEBI" id="CHEBI:17815"/>
        <dbReference type="ChEBI" id="CHEBI:57287"/>
        <dbReference type="ChEBI" id="CHEBI:58342"/>
        <dbReference type="ChEBI" id="CHEBI:64615"/>
        <dbReference type="EC" id="2.3.1.20"/>
    </reaction>
</comment>
<organism evidence="14 15">
    <name type="scientific">Nocardioides jishulii</name>
    <dbReference type="NCBI Taxonomy" id="2575440"/>
    <lineage>
        <taxon>Bacteria</taxon>
        <taxon>Bacillati</taxon>
        <taxon>Actinomycetota</taxon>
        <taxon>Actinomycetes</taxon>
        <taxon>Propionibacteriales</taxon>
        <taxon>Nocardioidaceae</taxon>
        <taxon>Nocardioides</taxon>
    </lineage>
</organism>
<proteinExistence type="inferred from homology"/>
<keyword evidence="7 11" id="KW-0319">Glycerol metabolism</keyword>
<evidence type="ECO:0000256" key="11">
    <source>
        <dbReference type="RuleBase" id="RU361241"/>
    </source>
</evidence>
<dbReference type="GO" id="GO:0006071">
    <property type="term" value="P:glycerol metabolic process"/>
    <property type="evidence" value="ECO:0007669"/>
    <property type="project" value="UniProtKB-KW"/>
</dbReference>
<protein>
    <recommendedName>
        <fullName evidence="4 11">Diacylglycerol O-acyltransferase</fullName>
        <ecNumber evidence="4 11">2.3.1.20</ecNumber>
    </recommendedName>
</protein>
<dbReference type="AlphaFoldDB" id="A0A4U2YRW0"/>
<dbReference type="NCBIfam" id="TIGR02946">
    <property type="entry name" value="acyl_WS_DGAT"/>
    <property type="match status" value="1"/>
</dbReference>
<dbReference type="Proteomes" id="UP000307808">
    <property type="component" value="Unassembled WGS sequence"/>
</dbReference>
<reference evidence="14 15" key="1">
    <citation type="submission" date="2019-04" db="EMBL/GenBank/DDBJ databases">
        <authorList>
            <person name="Dong K."/>
        </authorList>
    </citation>
    <scope>NUCLEOTIDE SEQUENCE [LARGE SCALE GENOMIC DNA]</scope>
    <source>
        <strain evidence="15">dk3543</strain>
    </source>
</reference>
<keyword evidence="15" id="KW-1185">Reference proteome</keyword>
<dbReference type="OrthoDB" id="9810950at2"/>
<dbReference type="InterPro" id="IPR004255">
    <property type="entry name" value="O-acyltransferase_WSD1_N"/>
</dbReference>
<evidence type="ECO:0000256" key="5">
    <source>
        <dbReference type="ARBA" id="ARBA00022516"/>
    </source>
</evidence>
<dbReference type="Gene3D" id="3.30.559.10">
    <property type="entry name" value="Chloramphenicol acetyltransferase-like domain"/>
    <property type="match status" value="1"/>
</dbReference>
<keyword evidence="5 11" id="KW-0444">Lipid biosynthesis</keyword>
<evidence type="ECO:0000313" key="14">
    <source>
        <dbReference type="EMBL" id="TKI64236.1"/>
    </source>
</evidence>
<dbReference type="InterPro" id="IPR009721">
    <property type="entry name" value="O-acyltransferase_WSD1_C"/>
</dbReference>
<dbReference type="EC" id="2.3.1.20" evidence="4 11"/>
<dbReference type="InterPro" id="IPR045034">
    <property type="entry name" value="O-acyltransferase_WSD1-like"/>
</dbReference>
<dbReference type="Pfam" id="PF03007">
    <property type="entry name" value="WS_DGAT_cat"/>
    <property type="match status" value="1"/>
</dbReference>
<name>A0A4U2YRW0_9ACTN</name>
<evidence type="ECO:0000256" key="8">
    <source>
        <dbReference type="ARBA" id="ARBA00023098"/>
    </source>
</evidence>
<evidence type="ECO:0000256" key="3">
    <source>
        <dbReference type="ARBA" id="ARBA00009587"/>
    </source>
</evidence>
<feature type="domain" description="O-acyltransferase WSD1-like N-terminal" evidence="12">
    <location>
        <begin position="38"/>
        <end position="303"/>
    </location>
</feature>
<dbReference type="PANTHER" id="PTHR31650">
    <property type="entry name" value="O-ACYLTRANSFERASE (WSD1-LIKE) FAMILY PROTEIN"/>
    <property type="match status" value="1"/>
</dbReference>
<dbReference type="GO" id="GO:0004144">
    <property type="term" value="F:diacylglycerol O-acyltransferase activity"/>
    <property type="evidence" value="ECO:0007669"/>
    <property type="project" value="UniProtKB-EC"/>
</dbReference>
<dbReference type="Pfam" id="PF06974">
    <property type="entry name" value="WS_DGAT_C"/>
    <property type="match status" value="1"/>
</dbReference>